<feature type="compositionally biased region" description="Polar residues" evidence="1">
    <location>
        <begin position="32"/>
        <end position="44"/>
    </location>
</feature>
<comment type="caution">
    <text evidence="3">The sequence shown here is derived from an EMBL/GenBank/DDBJ whole genome shotgun (WGS) entry which is preliminary data.</text>
</comment>
<evidence type="ECO:0000313" key="3">
    <source>
        <dbReference type="EMBL" id="RDB71618.1"/>
    </source>
</evidence>
<keyword evidence="2" id="KW-0812">Transmembrane</keyword>
<dbReference type="AlphaFoldDB" id="A0A369MIP7"/>
<organism evidence="3 4">
    <name type="scientific">Eggerthella lenta</name>
    <name type="common">Eubacterium lentum</name>
    <dbReference type="NCBI Taxonomy" id="84112"/>
    <lineage>
        <taxon>Bacteria</taxon>
        <taxon>Bacillati</taxon>
        <taxon>Actinomycetota</taxon>
        <taxon>Coriobacteriia</taxon>
        <taxon>Eggerthellales</taxon>
        <taxon>Eggerthellaceae</taxon>
        <taxon>Eggerthella</taxon>
    </lineage>
</organism>
<dbReference type="Proteomes" id="UP000253970">
    <property type="component" value="Unassembled WGS sequence"/>
</dbReference>
<accession>A0A369MIP7</accession>
<dbReference type="EMBL" id="PPTU01000006">
    <property type="protein sequence ID" value="RDB71618.1"/>
    <property type="molecule type" value="Genomic_DNA"/>
</dbReference>
<protein>
    <submittedName>
        <fullName evidence="3">Uncharacterized protein</fullName>
    </submittedName>
</protein>
<gene>
    <name evidence="3" type="ORF">C1875_05390</name>
</gene>
<feature type="transmembrane region" description="Helical" evidence="2">
    <location>
        <begin position="70"/>
        <end position="89"/>
    </location>
</feature>
<sequence>MTDDPLTRYAALMNRAHAPRELSRAVLDRIESQQSEQTRPTGATGSAAPRHQAGPAPTPFSVKRHRFRGFAVAACLLLLAVLVGLSLAVPRFAKNAGPLGFAINAYGASGNSLLAMGEDGRILFEADILFRVPPDDRYAEEGVYTGCMFRIEGDDIVRVQAHIDKGELYRYTYDEFQTASNPDRWAEAQQWSTASIGEGAFFGAYDLVQPVSSLSESEQPDNQTVGVKCYQRLGSTVDLPVNDEIGSRLSDYCFGLWTNEDAGAVTGYQDYIDTLDGATLTVTIEKADGSHATKSIELTAADVKAKLVPSETNGTPALELIPQIVDPFEGDVQERLNKRSEGYTWIHTLYGTVAEENCEPFPFEGEQLQSLDRPLTEPASQPAVEPASAEPDEAVTPQDTWVVCKNPLRLGEAIDVRFPVNVIDDQQASGGSTEGLLTCTNGTVATQLPTEVRLENLALPNPGDLDDSNKFFKANGGFTLDENGAPSDGYAYAAIDITVRNTSDKTLYADATQGWFGTVKKMGGEQFFAQSEPSWPLWTSGIEHPIDSWNGNPFFVPIQPGETKTFTVLHVVAASDLADPTFSYHYRNTSYGGRTTATYRIGALTLP</sequence>
<feature type="region of interest" description="Disordered" evidence="1">
    <location>
        <begin position="30"/>
        <end position="58"/>
    </location>
</feature>
<evidence type="ECO:0000256" key="2">
    <source>
        <dbReference type="SAM" id="Phobius"/>
    </source>
</evidence>
<evidence type="ECO:0000313" key="4">
    <source>
        <dbReference type="Proteomes" id="UP000253970"/>
    </source>
</evidence>
<dbReference type="RefSeq" id="WP_114533404.1">
    <property type="nucleotide sequence ID" value="NZ_JAQDVM010000001.1"/>
</dbReference>
<name>A0A369MIP7_EGGLN</name>
<feature type="region of interest" description="Disordered" evidence="1">
    <location>
        <begin position="374"/>
        <end position="395"/>
    </location>
</feature>
<reference evidence="3 4" key="1">
    <citation type="journal article" date="2018" name="Elife">
        <title>Discovery and characterization of a prevalent human gut bacterial enzyme sufficient for the inactivation of a family of plant toxins.</title>
        <authorList>
            <person name="Koppel N."/>
            <person name="Bisanz J.E."/>
            <person name="Pandelia M.E."/>
            <person name="Turnbaugh P.J."/>
            <person name="Balskus E.P."/>
        </authorList>
    </citation>
    <scope>NUCLEOTIDE SEQUENCE [LARGE SCALE GENOMIC DNA]</scope>
    <source>
        <strain evidence="3 4">W1 BHI 6</strain>
    </source>
</reference>
<keyword evidence="2" id="KW-0472">Membrane</keyword>
<proteinExistence type="predicted"/>
<evidence type="ECO:0000256" key="1">
    <source>
        <dbReference type="SAM" id="MobiDB-lite"/>
    </source>
</evidence>
<keyword evidence="2" id="KW-1133">Transmembrane helix</keyword>